<dbReference type="PANTHER" id="PTHR37299">
    <property type="entry name" value="TRANSCRIPTIONAL REGULATOR-RELATED"/>
    <property type="match status" value="1"/>
</dbReference>
<accession>A0A2V4AED3</accession>
<dbReference type="InterPro" id="IPR011006">
    <property type="entry name" value="CheY-like_superfamily"/>
</dbReference>
<dbReference type="Pfam" id="PF00072">
    <property type="entry name" value="Response_reg"/>
    <property type="match status" value="1"/>
</dbReference>
<evidence type="ECO:0000313" key="4">
    <source>
        <dbReference type="EMBL" id="PXY02444.1"/>
    </source>
</evidence>
<dbReference type="EMBL" id="QFLI01000002">
    <property type="protein sequence ID" value="PXY02444.1"/>
    <property type="molecule type" value="Genomic_DNA"/>
</dbReference>
<protein>
    <submittedName>
        <fullName evidence="4">DNA-binding response regulator</fullName>
    </submittedName>
</protein>
<dbReference type="Gene3D" id="2.40.50.1020">
    <property type="entry name" value="LytTr DNA-binding domain"/>
    <property type="match status" value="1"/>
</dbReference>
<keyword evidence="5" id="KW-1185">Reference proteome</keyword>
<sequence>MKIYTTIIIDDEQLAIDVLKNYLTRYPQFKLLECFTDPEEAFAYLNSHKVDMAFTDIAMPNISGTELVKLTTSDTKFVMVTSYSDYAIESFELDVIDYLLKPVPFDRFAKTIDRFLSLDIPATETNKAMSPSFFIKEGDEYVKVWVKDIDYIEGMKDYAKIYCGKNYYLALKTLKSLEEILAPYGFMRVHKSHIVPLEKITQFNGRVILINTNQIPVGSSYRETLKVYMENKRL</sequence>
<dbReference type="SMART" id="SM00448">
    <property type="entry name" value="REC"/>
    <property type="match status" value="1"/>
</dbReference>
<feature type="domain" description="Response regulatory" evidence="2">
    <location>
        <begin position="5"/>
        <end position="116"/>
    </location>
</feature>
<evidence type="ECO:0000256" key="1">
    <source>
        <dbReference type="PROSITE-ProRule" id="PRU00169"/>
    </source>
</evidence>
<name>A0A2V4AED3_9BACT</name>
<dbReference type="PROSITE" id="PS50110">
    <property type="entry name" value="RESPONSE_REGULATORY"/>
    <property type="match status" value="1"/>
</dbReference>
<dbReference type="Pfam" id="PF04397">
    <property type="entry name" value="LytTR"/>
    <property type="match status" value="1"/>
</dbReference>
<dbReference type="Gene3D" id="3.40.50.2300">
    <property type="match status" value="1"/>
</dbReference>
<dbReference type="AlphaFoldDB" id="A0A2V4AED3"/>
<dbReference type="OrthoDB" id="2168082at2"/>
<dbReference type="InterPro" id="IPR001789">
    <property type="entry name" value="Sig_transdc_resp-reg_receiver"/>
</dbReference>
<dbReference type="SUPFAM" id="SSF52172">
    <property type="entry name" value="CheY-like"/>
    <property type="match status" value="1"/>
</dbReference>
<dbReference type="GO" id="GO:0003677">
    <property type="term" value="F:DNA binding"/>
    <property type="evidence" value="ECO:0007669"/>
    <property type="project" value="UniProtKB-KW"/>
</dbReference>
<dbReference type="GO" id="GO:0000156">
    <property type="term" value="F:phosphorelay response regulator activity"/>
    <property type="evidence" value="ECO:0007669"/>
    <property type="project" value="InterPro"/>
</dbReference>
<dbReference type="InterPro" id="IPR046947">
    <property type="entry name" value="LytR-like"/>
</dbReference>
<feature type="modified residue" description="4-aspartylphosphate" evidence="1">
    <location>
        <position position="56"/>
    </location>
</feature>
<proteinExistence type="predicted"/>
<gene>
    <name evidence="4" type="ORF">DF185_07280</name>
</gene>
<dbReference type="RefSeq" id="WP_110360077.1">
    <property type="nucleotide sequence ID" value="NZ_QFLI01000002.1"/>
</dbReference>
<dbReference type="InterPro" id="IPR007492">
    <property type="entry name" value="LytTR_DNA-bd_dom"/>
</dbReference>
<feature type="domain" description="HTH LytTR-type" evidence="3">
    <location>
        <begin position="133"/>
        <end position="231"/>
    </location>
</feature>
<keyword evidence="1" id="KW-0597">Phosphoprotein</keyword>
<dbReference type="Proteomes" id="UP000248079">
    <property type="component" value="Unassembled WGS sequence"/>
</dbReference>
<dbReference type="PROSITE" id="PS50930">
    <property type="entry name" value="HTH_LYTTR"/>
    <property type="match status" value="1"/>
</dbReference>
<comment type="caution">
    <text evidence="4">The sequence shown here is derived from an EMBL/GenBank/DDBJ whole genome shotgun (WGS) entry which is preliminary data.</text>
</comment>
<evidence type="ECO:0000259" key="2">
    <source>
        <dbReference type="PROSITE" id="PS50110"/>
    </source>
</evidence>
<keyword evidence="4" id="KW-0238">DNA-binding</keyword>
<organism evidence="4 5">
    <name type="scientific">Marinifilum breve</name>
    <dbReference type="NCBI Taxonomy" id="2184082"/>
    <lineage>
        <taxon>Bacteria</taxon>
        <taxon>Pseudomonadati</taxon>
        <taxon>Bacteroidota</taxon>
        <taxon>Bacteroidia</taxon>
        <taxon>Marinilabiliales</taxon>
        <taxon>Marinifilaceae</taxon>
    </lineage>
</organism>
<evidence type="ECO:0000313" key="5">
    <source>
        <dbReference type="Proteomes" id="UP000248079"/>
    </source>
</evidence>
<dbReference type="PANTHER" id="PTHR37299:SF1">
    <property type="entry name" value="STAGE 0 SPORULATION PROTEIN A HOMOLOG"/>
    <property type="match status" value="1"/>
</dbReference>
<dbReference type="SMART" id="SM00850">
    <property type="entry name" value="LytTR"/>
    <property type="match status" value="1"/>
</dbReference>
<evidence type="ECO:0000259" key="3">
    <source>
        <dbReference type="PROSITE" id="PS50930"/>
    </source>
</evidence>
<reference evidence="4 5" key="1">
    <citation type="submission" date="2018-05" db="EMBL/GenBank/DDBJ databases">
        <title>Marinifilum breve JC075T sp. nov., a marine bacterium isolated from Yongle Blue Hole in the South China Sea.</title>
        <authorList>
            <person name="Fu T."/>
        </authorList>
    </citation>
    <scope>NUCLEOTIDE SEQUENCE [LARGE SCALE GENOMIC DNA]</scope>
    <source>
        <strain evidence="4 5">JC075</strain>
    </source>
</reference>